<comment type="function">
    <text evidence="8">Involved in the transmission of sensory signals from the chemoreceptors to the flagellar motors. CheA is autophosphorylated; it can transfer its phosphate group to either CheB or CheY.</text>
</comment>
<evidence type="ECO:0000256" key="3">
    <source>
        <dbReference type="ARBA" id="ARBA00021495"/>
    </source>
</evidence>
<dbReference type="Pfam" id="PF01627">
    <property type="entry name" value="Hpt"/>
    <property type="match status" value="1"/>
</dbReference>
<feature type="domain" description="Histidine kinase" evidence="12">
    <location>
        <begin position="330"/>
        <end position="563"/>
    </location>
</feature>
<dbReference type="InterPro" id="IPR001789">
    <property type="entry name" value="Sig_transdc_resp-reg_receiver"/>
</dbReference>
<comment type="catalytic activity">
    <reaction evidence="1">
        <text>ATP + protein L-histidine = ADP + protein N-phospho-L-histidine.</text>
        <dbReference type="EC" id="2.7.13.3"/>
    </reaction>
</comment>
<feature type="region of interest" description="Disordered" evidence="11">
    <location>
        <begin position="247"/>
        <end position="313"/>
    </location>
</feature>
<proteinExistence type="predicted"/>
<dbReference type="Pfam" id="PF02518">
    <property type="entry name" value="HATPase_c"/>
    <property type="match status" value="1"/>
</dbReference>
<dbReference type="InterPro" id="IPR036061">
    <property type="entry name" value="CheW-like_dom_sf"/>
</dbReference>
<dbReference type="InterPro" id="IPR036890">
    <property type="entry name" value="HATPase_C_sf"/>
</dbReference>
<dbReference type="PROSITE" id="PS50894">
    <property type="entry name" value="HPT"/>
    <property type="match status" value="1"/>
</dbReference>
<feature type="compositionally biased region" description="Basic and acidic residues" evidence="11">
    <location>
        <begin position="251"/>
        <end position="261"/>
    </location>
</feature>
<reference evidence="15 16" key="1">
    <citation type="journal article" date="2020" name="Microorganisms">
        <title>Osmotic Adaptation and Compatible Solute Biosynthesis of Phototrophic Bacteria as Revealed from Genome Analyses.</title>
        <authorList>
            <person name="Imhoff J.F."/>
            <person name="Rahn T."/>
            <person name="Kunzel S."/>
            <person name="Keller A."/>
            <person name="Neulinger S.C."/>
        </authorList>
    </citation>
    <scope>NUCLEOTIDE SEQUENCE [LARGE SCALE GENOMIC DNA]</scope>
    <source>
        <strain evidence="15 16">DSM 25653</strain>
    </source>
</reference>
<dbReference type="CDD" id="cd00088">
    <property type="entry name" value="HPT"/>
    <property type="match status" value="1"/>
</dbReference>
<sequence length="1057" mass="115593">MDELLQEFINEAQEHLATIEEDLLTIEEDGASADKELINKVLRAAHSIKGGSGFFGLVQVKELAHVAETVLDMMRSDKMTPNAEVINLLLNAFDTLRTMLDDPASSEQADNTALLQSLNDLASSYLPQAQKASLNEDQILDSPLGPVSLPKVDVDRVIRDAHSIYLVEFDLAQDIEGKGSDIFHFFDSLWDSAELLDCIVNTQVVGTLEHDLDRPLPLQLVIATPLEKATISHLFADIDLSRIHPLLGPELEPKPEPEPERAPSAQALTDPAPTALAQPAAKCPPVATSERAATSEQAAKPEPTADAERSKATTDDTLRVSVKLLEDLMNLAGELVLSRNQLRTAVAMDDRLLLSSVDQRINQITAELQDVIMQTRLQPMGNVFARFPRVVRDLSQTLGKQVDLQIIGKEVALDKTLIEGLSDPLTHMLRNAVDHGLETEPERRSKGKPPMGQLRIEARYEAGQAIVEIADDGKGLDPDALADSAVRKGLIAQESVQGMSMPDKQALIFLPGFSTAEQVTDVSGRGVGMDVVKTNLDRLGGQVEIHSELGQGTTFRIKLPLTLAIIPSLIVSVEQERFAIPQANIEELLRLRPEEVSKRLEIVGDREVLLLRDRVLPLIRFTDVLGILPTYQVPGSDQREIDRRIRIADRRAPKLRLDQPVSAQPAKSSALTETQALQADQVVPRQGIERRRAAASAVEIAIVTTGTLSYALAVGAFHDTEEVVVKPLGRRLKHLHEYSGATILGDGTVALILDIAGLSSKAGVTSVSGSMRAAQLAAQAENRRLRDVYWLLLFHNAPDQPCALPLDTVQRIERIRPEQVQHFGNRRTMHYRGGSLPLVAIADVTGSGSIEASSDLVVLVSSVAGREVGLLGTLPVDVVQSEAAIDQRTHRQPGITGSTIFQDRTVFIADMHELVTAVHPDWHEAAGEDTQEQVGEGVNVLLAEDSDFFRAQMKKFLEESGYNVWDAPDGEAAWSLLLDKLDAVRVVITDIEMPRLNGFELASRIRNDSRTAALPIIAVTSLAGNEDLARAKASGIEHYQIKLDREQLLAQVRQLSQ</sequence>
<feature type="modified residue" description="Phosphohistidine" evidence="9">
    <location>
        <position position="46"/>
    </location>
</feature>
<dbReference type="FunFam" id="3.30.565.10:FF:000016">
    <property type="entry name" value="Chemotaxis protein CheA, putative"/>
    <property type="match status" value="1"/>
</dbReference>
<evidence type="ECO:0000259" key="13">
    <source>
        <dbReference type="PROSITE" id="PS50110"/>
    </source>
</evidence>
<name>A0A9X0W734_9GAMM</name>
<dbReference type="InterPro" id="IPR003594">
    <property type="entry name" value="HATPase_dom"/>
</dbReference>
<dbReference type="PROSITE" id="PS50109">
    <property type="entry name" value="HIS_KIN"/>
    <property type="match status" value="1"/>
</dbReference>
<evidence type="ECO:0000256" key="10">
    <source>
        <dbReference type="PROSITE-ProRule" id="PRU00169"/>
    </source>
</evidence>
<dbReference type="Gene3D" id="3.30.565.10">
    <property type="entry name" value="Histidine kinase-like ATPase, C-terminal domain"/>
    <property type="match status" value="1"/>
</dbReference>
<evidence type="ECO:0000259" key="12">
    <source>
        <dbReference type="PROSITE" id="PS50109"/>
    </source>
</evidence>
<dbReference type="PANTHER" id="PTHR43395">
    <property type="entry name" value="SENSOR HISTIDINE KINASE CHEA"/>
    <property type="match status" value="1"/>
</dbReference>
<dbReference type="SUPFAM" id="SSF47226">
    <property type="entry name" value="Histidine-containing phosphotransfer domain, HPT domain"/>
    <property type="match status" value="1"/>
</dbReference>
<dbReference type="InterPro" id="IPR011006">
    <property type="entry name" value="CheY-like_superfamily"/>
</dbReference>
<organism evidence="15 16">
    <name type="scientific">Lamprobacter modestohalophilus</name>
    <dbReference type="NCBI Taxonomy" id="1064514"/>
    <lineage>
        <taxon>Bacteria</taxon>
        <taxon>Pseudomonadati</taxon>
        <taxon>Pseudomonadota</taxon>
        <taxon>Gammaproteobacteria</taxon>
        <taxon>Chromatiales</taxon>
        <taxon>Chromatiaceae</taxon>
        <taxon>Lamprobacter</taxon>
    </lineage>
</organism>
<dbReference type="PRINTS" id="PR00344">
    <property type="entry name" value="BCTRLSENSOR"/>
</dbReference>
<gene>
    <name evidence="15" type="ORF">CKO42_06970</name>
</gene>
<evidence type="ECO:0000313" key="15">
    <source>
        <dbReference type="EMBL" id="MBK1618188.1"/>
    </source>
</evidence>
<dbReference type="SMART" id="SM00387">
    <property type="entry name" value="HATPase_c"/>
    <property type="match status" value="1"/>
</dbReference>
<dbReference type="Pfam" id="PF01584">
    <property type="entry name" value="CheW"/>
    <property type="match status" value="3"/>
</dbReference>
<dbReference type="GO" id="GO:0005737">
    <property type="term" value="C:cytoplasm"/>
    <property type="evidence" value="ECO:0007669"/>
    <property type="project" value="InterPro"/>
</dbReference>
<dbReference type="CDD" id="cd16916">
    <property type="entry name" value="HATPase_CheA-like"/>
    <property type="match status" value="1"/>
</dbReference>
<evidence type="ECO:0000256" key="4">
    <source>
        <dbReference type="ARBA" id="ARBA00022553"/>
    </source>
</evidence>
<dbReference type="SMART" id="SM00073">
    <property type="entry name" value="HPT"/>
    <property type="match status" value="1"/>
</dbReference>
<dbReference type="PANTHER" id="PTHR43395:SF1">
    <property type="entry name" value="CHEMOTAXIS PROTEIN CHEA"/>
    <property type="match status" value="1"/>
</dbReference>
<dbReference type="Pfam" id="PF02895">
    <property type="entry name" value="H-kinase_dim"/>
    <property type="match status" value="1"/>
</dbReference>
<dbReference type="GO" id="GO:0000155">
    <property type="term" value="F:phosphorelay sensor kinase activity"/>
    <property type="evidence" value="ECO:0007669"/>
    <property type="project" value="InterPro"/>
</dbReference>
<dbReference type="EMBL" id="NRRY01000008">
    <property type="protein sequence ID" value="MBK1618188.1"/>
    <property type="molecule type" value="Genomic_DNA"/>
</dbReference>
<dbReference type="SMART" id="SM00260">
    <property type="entry name" value="CheW"/>
    <property type="match status" value="2"/>
</dbReference>
<evidence type="ECO:0000259" key="14">
    <source>
        <dbReference type="PROSITE" id="PS50894"/>
    </source>
</evidence>
<feature type="modified residue" description="4-aspartylphosphate" evidence="10">
    <location>
        <position position="990"/>
    </location>
</feature>
<evidence type="ECO:0000256" key="9">
    <source>
        <dbReference type="PROSITE-ProRule" id="PRU00110"/>
    </source>
</evidence>
<dbReference type="AlphaFoldDB" id="A0A9X0W734"/>
<dbReference type="Pfam" id="PF00072">
    <property type="entry name" value="Response_reg"/>
    <property type="match status" value="1"/>
</dbReference>
<evidence type="ECO:0000256" key="1">
    <source>
        <dbReference type="ARBA" id="ARBA00000085"/>
    </source>
</evidence>
<accession>A0A9X0W734</accession>
<dbReference type="InterPro" id="IPR004105">
    <property type="entry name" value="CheA-like_dim"/>
</dbReference>
<dbReference type="SUPFAM" id="SSF52172">
    <property type="entry name" value="CheY-like"/>
    <property type="match status" value="1"/>
</dbReference>
<feature type="domain" description="Response regulatory" evidence="13">
    <location>
        <begin position="939"/>
        <end position="1057"/>
    </location>
</feature>
<dbReference type="SUPFAM" id="SSF55874">
    <property type="entry name" value="ATPase domain of HSP90 chaperone/DNA topoisomerase II/histidine kinase"/>
    <property type="match status" value="1"/>
</dbReference>
<dbReference type="Gene3D" id="3.40.50.2300">
    <property type="match status" value="1"/>
</dbReference>
<evidence type="ECO:0000256" key="11">
    <source>
        <dbReference type="SAM" id="MobiDB-lite"/>
    </source>
</evidence>
<dbReference type="Gene3D" id="2.40.50.180">
    <property type="entry name" value="CheA-289, Domain 4"/>
    <property type="match status" value="1"/>
</dbReference>
<evidence type="ECO:0000256" key="2">
    <source>
        <dbReference type="ARBA" id="ARBA00012438"/>
    </source>
</evidence>
<dbReference type="InterPro" id="IPR051315">
    <property type="entry name" value="Bact_Chemotaxis_CheA"/>
</dbReference>
<dbReference type="Gene3D" id="1.10.287.560">
    <property type="entry name" value="Histidine kinase CheA-like, homodimeric domain"/>
    <property type="match status" value="1"/>
</dbReference>
<dbReference type="Gene3D" id="1.20.120.160">
    <property type="entry name" value="HPT domain"/>
    <property type="match status" value="1"/>
</dbReference>
<dbReference type="Gene3D" id="2.30.30.40">
    <property type="entry name" value="SH3 Domains"/>
    <property type="match status" value="1"/>
</dbReference>
<dbReference type="GO" id="GO:0006935">
    <property type="term" value="P:chemotaxis"/>
    <property type="evidence" value="ECO:0007669"/>
    <property type="project" value="InterPro"/>
</dbReference>
<evidence type="ECO:0000256" key="6">
    <source>
        <dbReference type="ARBA" id="ARBA00022777"/>
    </source>
</evidence>
<keyword evidence="5" id="KW-0808">Transferase</keyword>
<evidence type="ECO:0000256" key="8">
    <source>
        <dbReference type="ARBA" id="ARBA00035100"/>
    </source>
</evidence>
<dbReference type="InterPro" id="IPR004358">
    <property type="entry name" value="Sig_transdc_His_kin-like_C"/>
</dbReference>
<dbReference type="PROSITE" id="PS50110">
    <property type="entry name" value="RESPONSE_REGULATORY"/>
    <property type="match status" value="1"/>
</dbReference>
<dbReference type="InterPro" id="IPR036097">
    <property type="entry name" value="HisK_dim/P_sf"/>
</dbReference>
<dbReference type="InterPro" id="IPR037006">
    <property type="entry name" value="CheA-like_homodim_sf"/>
</dbReference>
<evidence type="ECO:0000313" key="16">
    <source>
        <dbReference type="Proteomes" id="UP001138768"/>
    </source>
</evidence>
<comment type="caution">
    <text evidence="15">The sequence shown here is derived from an EMBL/GenBank/DDBJ whole genome shotgun (WGS) entry which is preliminary data.</text>
</comment>
<dbReference type="SUPFAM" id="SSF50341">
    <property type="entry name" value="CheW-like"/>
    <property type="match status" value="3"/>
</dbReference>
<dbReference type="SMART" id="SM01231">
    <property type="entry name" value="H-kinase_dim"/>
    <property type="match status" value="1"/>
</dbReference>
<dbReference type="InterPro" id="IPR002545">
    <property type="entry name" value="CheW-lke_dom"/>
</dbReference>
<dbReference type="RefSeq" id="WP_200241072.1">
    <property type="nucleotide sequence ID" value="NZ_NRRY01000008.1"/>
</dbReference>
<dbReference type="EC" id="2.7.13.3" evidence="2"/>
<keyword evidence="16" id="KW-1185">Reference proteome</keyword>
<dbReference type="InterPro" id="IPR008207">
    <property type="entry name" value="Sig_transdc_His_kin_Hpt_dom"/>
</dbReference>
<dbReference type="Proteomes" id="UP001138768">
    <property type="component" value="Unassembled WGS sequence"/>
</dbReference>
<dbReference type="InterPro" id="IPR005467">
    <property type="entry name" value="His_kinase_dom"/>
</dbReference>
<evidence type="ECO:0000256" key="5">
    <source>
        <dbReference type="ARBA" id="ARBA00022679"/>
    </source>
</evidence>
<keyword evidence="7" id="KW-0902">Two-component regulatory system</keyword>
<protein>
    <recommendedName>
        <fullName evidence="3">Chemotaxis protein CheA</fullName>
        <ecNumber evidence="2">2.7.13.3</ecNumber>
    </recommendedName>
</protein>
<dbReference type="SMART" id="SM00448">
    <property type="entry name" value="REC"/>
    <property type="match status" value="1"/>
</dbReference>
<keyword evidence="4 10" id="KW-0597">Phosphoprotein</keyword>
<dbReference type="InterPro" id="IPR036641">
    <property type="entry name" value="HPT_dom_sf"/>
</dbReference>
<keyword evidence="6" id="KW-0418">Kinase</keyword>
<dbReference type="SUPFAM" id="SSF47384">
    <property type="entry name" value="Homodimeric domain of signal transducing histidine kinase"/>
    <property type="match status" value="1"/>
</dbReference>
<feature type="domain" description="HPt" evidence="14">
    <location>
        <begin position="1"/>
        <end position="103"/>
    </location>
</feature>
<evidence type="ECO:0000256" key="7">
    <source>
        <dbReference type="ARBA" id="ARBA00023012"/>
    </source>
</evidence>